<keyword evidence="2" id="KW-1185">Reference proteome</keyword>
<dbReference type="SUPFAM" id="SSF81383">
    <property type="entry name" value="F-box domain"/>
    <property type="match status" value="1"/>
</dbReference>
<dbReference type="PANTHER" id="PTHR38926">
    <property type="entry name" value="F-BOX DOMAIN CONTAINING PROTEIN, EXPRESSED"/>
    <property type="match status" value="1"/>
</dbReference>
<dbReference type="InterPro" id="IPR001810">
    <property type="entry name" value="F-box_dom"/>
</dbReference>
<dbReference type="SUPFAM" id="SSF52047">
    <property type="entry name" value="RNI-like"/>
    <property type="match status" value="1"/>
</dbReference>
<reference evidence="3" key="1">
    <citation type="submission" date="2025-08" db="UniProtKB">
        <authorList>
            <consortium name="RefSeq"/>
        </authorList>
    </citation>
    <scope>IDENTIFICATION</scope>
    <source>
        <tissue evidence="3">Leaf</tissue>
    </source>
</reference>
<dbReference type="OrthoDB" id="2095648at2759"/>
<dbReference type="InterPro" id="IPR036047">
    <property type="entry name" value="F-box-like_dom_sf"/>
</dbReference>
<dbReference type="Gene3D" id="3.80.10.10">
    <property type="entry name" value="Ribonuclease Inhibitor"/>
    <property type="match status" value="1"/>
</dbReference>
<dbReference type="InterPro" id="IPR006553">
    <property type="entry name" value="Leu-rich_rpt_Cys-con_subtyp"/>
</dbReference>
<dbReference type="InterPro" id="IPR032675">
    <property type="entry name" value="LRR_dom_sf"/>
</dbReference>
<gene>
    <name evidence="3" type="primary">LOC115726342</name>
</gene>
<dbReference type="Proteomes" id="UP000827889">
    <property type="component" value="Chromosome 3"/>
</dbReference>
<dbReference type="PROSITE" id="PS50181">
    <property type="entry name" value="FBOX"/>
    <property type="match status" value="1"/>
</dbReference>
<dbReference type="Pfam" id="PF13516">
    <property type="entry name" value="LRR_6"/>
    <property type="match status" value="1"/>
</dbReference>
<sequence>MATDDPTSRNWLELPREIATTILLKLGAIEILTTAQMVCTSWRSICKDPAMWQSIDMRNTGDFLEMDLDLELMCRHAIDRSHGGCVDINIEYFGTDELLKYTTDRCNHIRRLRLVWCNNISDEGLSQAATKLPLLEVLELSYCSFSKESLETVGQCCPLLKSFKLNSRGYKCPHIECDEEAQAIAKNMHGLRHLQLFGNKITNEGLKAVLDSCPHLEYLDLRQCFNVNLGCDLGKRCTEQIKDLRRPYDPTDDYEFDATINDDDSFDDDYPSGFSDIALSDYDNYYEFSDYDDFTIYGFDYD</sequence>
<accession>A0A8B8MQI6</accession>
<evidence type="ECO:0000313" key="2">
    <source>
        <dbReference type="Proteomes" id="UP000827889"/>
    </source>
</evidence>
<dbReference type="RefSeq" id="XP_030512032.1">
    <property type="nucleotide sequence ID" value="XM_030656172.2"/>
</dbReference>
<dbReference type="Pfam" id="PF12937">
    <property type="entry name" value="F-box-like"/>
    <property type="match status" value="1"/>
</dbReference>
<organism evidence="2 3">
    <name type="scientific">Rhodamnia argentea</name>
    <dbReference type="NCBI Taxonomy" id="178133"/>
    <lineage>
        <taxon>Eukaryota</taxon>
        <taxon>Viridiplantae</taxon>
        <taxon>Streptophyta</taxon>
        <taxon>Embryophyta</taxon>
        <taxon>Tracheophyta</taxon>
        <taxon>Spermatophyta</taxon>
        <taxon>Magnoliopsida</taxon>
        <taxon>eudicotyledons</taxon>
        <taxon>Gunneridae</taxon>
        <taxon>Pentapetalae</taxon>
        <taxon>rosids</taxon>
        <taxon>malvids</taxon>
        <taxon>Myrtales</taxon>
        <taxon>Myrtaceae</taxon>
        <taxon>Myrtoideae</taxon>
        <taxon>Myrteae</taxon>
        <taxon>Australasian group</taxon>
        <taxon>Rhodamnia</taxon>
    </lineage>
</organism>
<dbReference type="InterPro" id="IPR001611">
    <property type="entry name" value="Leu-rich_rpt"/>
</dbReference>
<dbReference type="Gene3D" id="1.20.1280.50">
    <property type="match status" value="1"/>
</dbReference>
<evidence type="ECO:0000313" key="3">
    <source>
        <dbReference type="RefSeq" id="XP_030512032.1"/>
    </source>
</evidence>
<dbReference type="Pfam" id="PF24758">
    <property type="entry name" value="LRR_At5g56370"/>
    <property type="match status" value="1"/>
</dbReference>
<name>A0A8B8MQI6_9MYRT</name>
<dbReference type="AlphaFoldDB" id="A0A8B8MQI6"/>
<proteinExistence type="predicted"/>
<evidence type="ECO:0000259" key="1">
    <source>
        <dbReference type="PROSITE" id="PS50181"/>
    </source>
</evidence>
<dbReference type="CDD" id="cd22164">
    <property type="entry name" value="F-box_AtSKIP19-like"/>
    <property type="match status" value="1"/>
</dbReference>
<dbReference type="InterPro" id="IPR055411">
    <property type="entry name" value="LRR_FXL15/At3g58940/PEG3-like"/>
</dbReference>
<dbReference type="SMART" id="SM00367">
    <property type="entry name" value="LRR_CC"/>
    <property type="match status" value="4"/>
</dbReference>
<feature type="domain" description="F-box" evidence="1">
    <location>
        <begin position="8"/>
        <end position="55"/>
    </location>
</feature>
<dbReference type="KEGG" id="rarg:115726342"/>
<dbReference type="GeneID" id="115726342"/>
<dbReference type="PANTHER" id="PTHR38926:SF2">
    <property type="entry name" value="F-BOX_LRR-REPEAT PROTEIN 21-RELATED"/>
    <property type="match status" value="1"/>
</dbReference>
<protein>
    <submittedName>
        <fullName evidence="3">F-box protein SKIP19-like</fullName>
    </submittedName>
</protein>